<dbReference type="InterPro" id="IPR004843">
    <property type="entry name" value="Calcineurin-like_PHP"/>
</dbReference>
<dbReference type="InterPro" id="IPR050126">
    <property type="entry name" value="Ap4A_hydrolase"/>
</dbReference>
<evidence type="ECO:0000313" key="4">
    <source>
        <dbReference type="Proteomes" id="UP001610446"/>
    </source>
</evidence>
<dbReference type="InterPro" id="IPR029052">
    <property type="entry name" value="Metallo-depent_PP-like"/>
</dbReference>
<feature type="domain" description="Calcineurin-like phosphoesterase" evidence="2">
    <location>
        <begin position="52"/>
        <end position="201"/>
    </location>
</feature>
<dbReference type="Pfam" id="PF00149">
    <property type="entry name" value="Metallophos"/>
    <property type="match status" value="1"/>
</dbReference>
<dbReference type="EMBL" id="JBFXLU010000039">
    <property type="protein sequence ID" value="KAL2850135.1"/>
    <property type="molecule type" value="Genomic_DNA"/>
</dbReference>
<dbReference type="Proteomes" id="UP001610446">
    <property type="component" value="Unassembled WGS sequence"/>
</dbReference>
<feature type="compositionally biased region" description="Basic and acidic residues" evidence="1">
    <location>
        <begin position="240"/>
        <end position="255"/>
    </location>
</feature>
<feature type="compositionally biased region" description="Low complexity" evidence="1">
    <location>
        <begin position="227"/>
        <end position="239"/>
    </location>
</feature>
<dbReference type="CDD" id="cd00144">
    <property type="entry name" value="MPP_PPP_family"/>
    <property type="match status" value="1"/>
</dbReference>
<feature type="region of interest" description="Disordered" evidence="1">
    <location>
        <begin position="1"/>
        <end position="49"/>
    </location>
</feature>
<organism evidence="3 4">
    <name type="scientific">Aspergillus pseudoustus</name>
    <dbReference type="NCBI Taxonomy" id="1810923"/>
    <lineage>
        <taxon>Eukaryota</taxon>
        <taxon>Fungi</taxon>
        <taxon>Dikarya</taxon>
        <taxon>Ascomycota</taxon>
        <taxon>Pezizomycotina</taxon>
        <taxon>Eurotiomycetes</taxon>
        <taxon>Eurotiomycetidae</taxon>
        <taxon>Eurotiales</taxon>
        <taxon>Aspergillaceae</taxon>
        <taxon>Aspergillus</taxon>
        <taxon>Aspergillus subgen. Nidulantes</taxon>
    </lineage>
</organism>
<sequence length="342" mass="36575">MTTTNAPDNVFPVTAFTSDLPSSLIPQPQPQSQSQPQSTNPEDDSKQPPARRLIIIGDVHGMRHSLETLLAKLAFNKDAGDHLILTGDLVNKGPDSPGVLDLAMRLGASAVRGNHDNAVLNAHAEIASAGGWSEFQIPEKYTDSPVNKYTTTMALSSDHMKWLASLPLAIRMKIPPEGVVVGSGSERAFGGSETLIVVHAGLVPGVELEEQDPHAVMHLRSLVPVPGNGDSSDNNSSSNSERKDQFSPAEEHGDESWVATWDRYQETVAASKTSVVFGHDAKRKLQLGKYATGLDSGCLYSGRLSALVIEVSEDGNSLQKSIVQVECADEPVAPKEKGKEGK</sequence>
<keyword evidence="4" id="KW-1185">Reference proteome</keyword>
<comment type="caution">
    <text evidence="3">The sequence shown here is derived from an EMBL/GenBank/DDBJ whole genome shotgun (WGS) entry which is preliminary data.</text>
</comment>
<dbReference type="PANTHER" id="PTHR42850">
    <property type="entry name" value="METALLOPHOSPHOESTERASE"/>
    <property type="match status" value="1"/>
</dbReference>
<protein>
    <submittedName>
        <fullName evidence="3">Metallo-dependent phosphatase-like protein</fullName>
    </submittedName>
</protein>
<dbReference type="PANTHER" id="PTHR42850:SF4">
    <property type="entry name" value="ZINC-DEPENDENT ENDOPOLYPHOSPHATASE"/>
    <property type="match status" value="1"/>
</dbReference>
<evidence type="ECO:0000313" key="3">
    <source>
        <dbReference type="EMBL" id="KAL2850135.1"/>
    </source>
</evidence>
<reference evidence="3 4" key="1">
    <citation type="submission" date="2024-07" db="EMBL/GenBank/DDBJ databases">
        <title>Section-level genome sequencing and comparative genomics of Aspergillus sections Usti and Cavernicolus.</title>
        <authorList>
            <consortium name="Lawrence Berkeley National Laboratory"/>
            <person name="Nybo J.L."/>
            <person name="Vesth T.C."/>
            <person name="Theobald S."/>
            <person name="Frisvad J.C."/>
            <person name="Larsen T.O."/>
            <person name="Kjaerboelling I."/>
            <person name="Rothschild-Mancinelli K."/>
            <person name="Lyhne E.K."/>
            <person name="Kogle M.E."/>
            <person name="Barry K."/>
            <person name="Clum A."/>
            <person name="Na H."/>
            <person name="Ledsgaard L."/>
            <person name="Lin J."/>
            <person name="Lipzen A."/>
            <person name="Kuo A."/>
            <person name="Riley R."/>
            <person name="Mondo S."/>
            <person name="Labutti K."/>
            <person name="Haridas S."/>
            <person name="Pangalinan J."/>
            <person name="Salamov A.A."/>
            <person name="Simmons B.A."/>
            <person name="Magnuson J.K."/>
            <person name="Chen J."/>
            <person name="Drula E."/>
            <person name="Henrissat B."/>
            <person name="Wiebenga A."/>
            <person name="Lubbers R.J."/>
            <person name="Gomes A.C."/>
            <person name="Makela M.R."/>
            <person name="Stajich J."/>
            <person name="Grigoriev I.V."/>
            <person name="Mortensen U.H."/>
            <person name="De Vries R.P."/>
            <person name="Baker S.E."/>
            <person name="Andersen M.R."/>
        </authorList>
    </citation>
    <scope>NUCLEOTIDE SEQUENCE [LARGE SCALE GENOMIC DNA]</scope>
    <source>
        <strain evidence="3 4">CBS 123904</strain>
    </source>
</reference>
<evidence type="ECO:0000259" key="2">
    <source>
        <dbReference type="Pfam" id="PF00149"/>
    </source>
</evidence>
<name>A0ABR4KCY6_9EURO</name>
<proteinExistence type="predicted"/>
<feature type="region of interest" description="Disordered" evidence="1">
    <location>
        <begin position="222"/>
        <end position="255"/>
    </location>
</feature>
<evidence type="ECO:0000256" key="1">
    <source>
        <dbReference type="SAM" id="MobiDB-lite"/>
    </source>
</evidence>
<dbReference type="SUPFAM" id="SSF56300">
    <property type="entry name" value="Metallo-dependent phosphatases"/>
    <property type="match status" value="1"/>
</dbReference>
<gene>
    <name evidence="3" type="ORF">BJY01DRAFT_135815</name>
</gene>
<accession>A0ABR4KCY6</accession>
<feature type="compositionally biased region" description="Low complexity" evidence="1">
    <location>
        <begin position="20"/>
        <end position="38"/>
    </location>
</feature>
<dbReference type="Gene3D" id="3.60.21.10">
    <property type="match status" value="1"/>
</dbReference>